<accession>A0A1I0C8S6</accession>
<name>A0A1I0C8S6_9BACI</name>
<dbReference type="EMBL" id="FOHE01000006">
    <property type="protein sequence ID" value="SET15232.1"/>
    <property type="molecule type" value="Genomic_DNA"/>
</dbReference>
<protein>
    <submittedName>
        <fullName evidence="1">Uncharacterized protein</fullName>
    </submittedName>
</protein>
<dbReference type="Proteomes" id="UP000198618">
    <property type="component" value="Unassembled WGS sequence"/>
</dbReference>
<sequence>MLEDKQFEWDNIVAGNWVTISEKQFEMLDNNVNISESQNYPTNITMDQVVSRFTMRATAEEKNF</sequence>
<evidence type="ECO:0000313" key="1">
    <source>
        <dbReference type="EMBL" id="SET15232.1"/>
    </source>
</evidence>
<gene>
    <name evidence="1" type="ORF">SAMN05216389_10666</name>
</gene>
<keyword evidence="2" id="KW-1185">Reference proteome</keyword>
<reference evidence="1 2" key="1">
    <citation type="submission" date="2016-10" db="EMBL/GenBank/DDBJ databases">
        <authorList>
            <person name="de Groot N.N."/>
        </authorList>
    </citation>
    <scope>NUCLEOTIDE SEQUENCE [LARGE SCALE GENOMIC DNA]</scope>
    <source>
        <strain evidence="1 2">IBRC-M 10780</strain>
    </source>
</reference>
<proteinExistence type="predicted"/>
<dbReference type="AlphaFoldDB" id="A0A1I0C8S6"/>
<evidence type="ECO:0000313" key="2">
    <source>
        <dbReference type="Proteomes" id="UP000198618"/>
    </source>
</evidence>
<organism evidence="1 2">
    <name type="scientific">Oceanobacillus limi</name>
    <dbReference type="NCBI Taxonomy" id="930131"/>
    <lineage>
        <taxon>Bacteria</taxon>
        <taxon>Bacillati</taxon>
        <taxon>Bacillota</taxon>
        <taxon>Bacilli</taxon>
        <taxon>Bacillales</taxon>
        <taxon>Bacillaceae</taxon>
        <taxon>Oceanobacillus</taxon>
    </lineage>
</organism>